<feature type="non-terminal residue" evidence="2">
    <location>
        <position position="252"/>
    </location>
</feature>
<dbReference type="AlphaFoldDB" id="A0A9P4LPD6"/>
<keyword evidence="1" id="KW-0472">Membrane</keyword>
<evidence type="ECO:0000313" key="3">
    <source>
        <dbReference type="Proteomes" id="UP000799777"/>
    </source>
</evidence>
<keyword evidence="1" id="KW-0812">Transmembrane</keyword>
<evidence type="ECO:0000256" key="1">
    <source>
        <dbReference type="SAM" id="Phobius"/>
    </source>
</evidence>
<feature type="transmembrane region" description="Helical" evidence="1">
    <location>
        <begin position="232"/>
        <end position="251"/>
    </location>
</feature>
<feature type="transmembrane region" description="Helical" evidence="1">
    <location>
        <begin position="207"/>
        <end position="226"/>
    </location>
</feature>
<dbReference type="OrthoDB" id="5428055at2759"/>
<organism evidence="2 3">
    <name type="scientific">Setomelanomma holmii</name>
    <dbReference type="NCBI Taxonomy" id="210430"/>
    <lineage>
        <taxon>Eukaryota</taxon>
        <taxon>Fungi</taxon>
        <taxon>Dikarya</taxon>
        <taxon>Ascomycota</taxon>
        <taxon>Pezizomycotina</taxon>
        <taxon>Dothideomycetes</taxon>
        <taxon>Pleosporomycetidae</taxon>
        <taxon>Pleosporales</taxon>
        <taxon>Pleosporineae</taxon>
        <taxon>Phaeosphaeriaceae</taxon>
        <taxon>Setomelanomma</taxon>
    </lineage>
</organism>
<accession>A0A9P4LPD6</accession>
<proteinExistence type="predicted"/>
<name>A0A9P4LPD6_9PLEO</name>
<feature type="non-terminal residue" evidence="2">
    <location>
        <position position="1"/>
    </location>
</feature>
<keyword evidence="1" id="KW-1133">Transmembrane helix</keyword>
<dbReference type="EMBL" id="ML978159">
    <property type="protein sequence ID" value="KAF2034891.1"/>
    <property type="molecule type" value="Genomic_DNA"/>
</dbReference>
<protein>
    <submittedName>
        <fullName evidence="2">Uncharacterized protein</fullName>
    </submittedName>
</protein>
<evidence type="ECO:0000313" key="2">
    <source>
        <dbReference type="EMBL" id="KAF2034891.1"/>
    </source>
</evidence>
<comment type="caution">
    <text evidence="2">The sequence shown here is derived from an EMBL/GenBank/DDBJ whole genome shotgun (WGS) entry which is preliminary data.</text>
</comment>
<reference evidence="2" key="1">
    <citation type="journal article" date="2020" name="Stud. Mycol.">
        <title>101 Dothideomycetes genomes: a test case for predicting lifestyles and emergence of pathogens.</title>
        <authorList>
            <person name="Haridas S."/>
            <person name="Albert R."/>
            <person name="Binder M."/>
            <person name="Bloem J."/>
            <person name="Labutti K."/>
            <person name="Salamov A."/>
            <person name="Andreopoulos B."/>
            <person name="Baker S."/>
            <person name="Barry K."/>
            <person name="Bills G."/>
            <person name="Bluhm B."/>
            <person name="Cannon C."/>
            <person name="Castanera R."/>
            <person name="Culley D."/>
            <person name="Daum C."/>
            <person name="Ezra D."/>
            <person name="Gonzalez J."/>
            <person name="Henrissat B."/>
            <person name="Kuo A."/>
            <person name="Liang C."/>
            <person name="Lipzen A."/>
            <person name="Lutzoni F."/>
            <person name="Magnuson J."/>
            <person name="Mondo S."/>
            <person name="Nolan M."/>
            <person name="Ohm R."/>
            <person name="Pangilinan J."/>
            <person name="Park H.-J."/>
            <person name="Ramirez L."/>
            <person name="Alfaro M."/>
            <person name="Sun H."/>
            <person name="Tritt A."/>
            <person name="Yoshinaga Y."/>
            <person name="Zwiers L.-H."/>
            <person name="Turgeon B."/>
            <person name="Goodwin S."/>
            <person name="Spatafora J."/>
            <person name="Crous P."/>
            <person name="Grigoriev I."/>
        </authorList>
    </citation>
    <scope>NUCLEOTIDE SEQUENCE</scope>
    <source>
        <strain evidence="2">CBS 110217</strain>
    </source>
</reference>
<sequence>LPLKLHSYDQSDLYYHEAQTSSLSWGNDEWFWTVLFLVDTYFGSEKNRKTYFKNKPEGDGADPPLGGDELYARNPQYDPREYFLRQLQIRTLQAATEYGSLVETFSDRMEAYMETIKIKFEDDQDMTHTRTIGHVIETIQVFVDCIGGLVEAWYTFERAGLTLFRQHAPKKRDDWPPIISSIAASFAELDRLRKELVKRREGFKFKLESYIAFPLLFTTAFFSMGFANPPKYPWAVFAGVLVGVTFGNFGIA</sequence>
<keyword evidence="3" id="KW-1185">Reference proteome</keyword>
<dbReference type="Proteomes" id="UP000799777">
    <property type="component" value="Unassembled WGS sequence"/>
</dbReference>
<gene>
    <name evidence="2" type="ORF">EK21DRAFT_44116</name>
</gene>